<keyword evidence="1" id="KW-0813">Transport</keyword>
<evidence type="ECO:0000259" key="4">
    <source>
        <dbReference type="PROSITE" id="PS50893"/>
    </source>
</evidence>
<dbReference type="Pfam" id="PF00005">
    <property type="entry name" value="ABC_tran"/>
    <property type="match status" value="1"/>
</dbReference>
<dbReference type="InterPro" id="IPR003593">
    <property type="entry name" value="AAA+_ATPase"/>
</dbReference>
<dbReference type="InterPro" id="IPR050763">
    <property type="entry name" value="ABC_transporter_ATP-binding"/>
</dbReference>
<evidence type="ECO:0000313" key="6">
    <source>
        <dbReference type="Proteomes" id="UP000264141"/>
    </source>
</evidence>
<proteinExistence type="predicted"/>
<accession>A0A3D1JCR3</accession>
<dbReference type="PANTHER" id="PTHR42711:SF18">
    <property type="entry name" value="ABC TRANSPORTER, ATP-BINDING PROTEIN"/>
    <property type="match status" value="1"/>
</dbReference>
<keyword evidence="2" id="KW-0547">Nucleotide-binding</keyword>
<dbReference type="GO" id="GO:0005524">
    <property type="term" value="F:ATP binding"/>
    <property type="evidence" value="ECO:0007669"/>
    <property type="project" value="UniProtKB-KW"/>
</dbReference>
<evidence type="ECO:0000313" key="5">
    <source>
        <dbReference type="EMBL" id="HCE16370.1"/>
    </source>
</evidence>
<dbReference type="Gene3D" id="3.40.50.300">
    <property type="entry name" value="P-loop containing nucleotide triphosphate hydrolases"/>
    <property type="match status" value="1"/>
</dbReference>
<dbReference type="CDD" id="cd03230">
    <property type="entry name" value="ABC_DR_subfamily_A"/>
    <property type="match status" value="1"/>
</dbReference>
<evidence type="ECO:0000256" key="1">
    <source>
        <dbReference type="ARBA" id="ARBA00022448"/>
    </source>
</evidence>
<gene>
    <name evidence="5" type="ORF">DEQ80_00785</name>
</gene>
<dbReference type="SMART" id="SM00382">
    <property type="entry name" value="AAA"/>
    <property type="match status" value="1"/>
</dbReference>
<dbReference type="EMBL" id="DPBP01000003">
    <property type="protein sequence ID" value="HCE16370.1"/>
    <property type="molecule type" value="Genomic_DNA"/>
</dbReference>
<organism evidence="5 6">
    <name type="scientific">Anaerolinea thermolimosa</name>
    <dbReference type="NCBI Taxonomy" id="229919"/>
    <lineage>
        <taxon>Bacteria</taxon>
        <taxon>Bacillati</taxon>
        <taxon>Chloroflexota</taxon>
        <taxon>Anaerolineae</taxon>
        <taxon>Anaerolineales</taxon>
        <taxon>Anaerolineaceae</taxon>
        <taxon>Anaerolinea</taxon>
    </lineage>
</organism>
<name>A0A3D1JCR3_9CHLR</name>
<dbReference type="InterPro" id="IPR027417">
    <property type="entry name" value="P-loop_NTPase"/>
</dbReference>
<sequence>MIVAEELTKIFDDFLAVDRISLFVPSGKVMVLLGKNGAGKTTTVRMLTSILRPSSGSARVAGFDVVKQAEKVRASVGVLTEHHGLYGRMNTEEYLQFFGSLYGLSARESMQRAVPLLERFDLQVARKKRLSEFSKGMRQKLALVRALLHDPPVLLLDEPTSAMDPESARSVRDAIVQLRKQGRTVLLCTHNLAEAEELADLVAIIHGGRILIQETPEKVKEILLGAPEFEVKLARPLDAWPSGLPAGVTLRESDGDRARFYIESPAQTNPHFLRWMLEQHLEVISFQEVPRSLEQAFLELVKERESGEVYA</sequence>
<keyword evidence="3 5" id="KW-0067">ATP-binding</keyword>
<dbReference type="InterPro" id="IPR003439">
    <property type="entry name" value="ABC_transporter-like_ATP-bd"/>
</dbReference>
<dbReference type="STRING" id="229919.GCA_001050195_00507"/>
<dbReference type="SUPFAM" id="SSF52540">
    <property type="entry name" value="P-loop containing nucleoside triphosphate hydrolases"/>
    <property type="match status" value="1"/>
</dbReference>
<dbReference type="Proteomes" id="UP000264141">
    <property type="component" value="Unassembled WGS sequence"/>
</dbReference>
<feature type="domain" description="ABC transporter" evidence="4">
    <location>
        <begin position="2"/>
        <end position="232"/>
    </location>
</feature>
<reference evidence="5 6" key="1">
    <citation type="journal article" date="2018" name="Nat. Biotechnol.">
        <title>A standardized bacterial taxonomy based on genome phylogeny substantially revises the tree of life.</title>
        <authorList>
            <person name="Parks D.H."/>
            <person name="Chuvochina M."/>
            <person name="Waite D.W."/>
            <person name="Rinke C."/>
            <person name="Skarshewski A."/>
            <person name="Chaumeil P.A."/>
            <person name="Hugenholtz P."/>
        </authorList>
    </citation>
    <scope>NUCLEOTIDE SEQUENCE [LARGE SCALE GENOMIC DNA]</scope>
    <source>
        <strain evidence="5">UBA8781</strain>
    </source>
</reference>
<protein>
    <submittedName>
        <fullName evidence="5">ABC transporter ATP-binding protein</fullName>
    </submittedName>
</protein>
<dbReference type="AlphaFoldDB" id="A0A3D1JCR3"/>
<evidence type="ECO:0000256" key="3">
    <source>
        <dbReference type="ARBA" id="ARBA00022840"/>
    </source>
</evidence>
<dbReference type="PROSITE" id="PS50893">
    <property type="entry name" value="ABC_TRANSPORTER_2"/>
    <property type="match status" value="1"/>
</dbReference>
<dbReference type="InterPro" id="IPR017871">
    <property type="entry name" value="ABC_transporter-like_CS"/>
</dbReference>
<dbReference type="PROSITE" id="PS00211">
    <property type="entry name" value="ABC_TRANSPORTER_1"/>
    <property type="match status" value="1"/>
</dbReference>
<dbReference type="PANTHER" id="PTHR42711">
    <property type="entry name" value="ABC TRANSPORTER ATP-BINDING PROTEIN"/>
    <property type="match status" value="1"/>
</dbReference>
<dbReference type="OrthoDB" id="9804819at2"/>
<comment type="caution">
    <text evidence="5">The sequence shown here is derived from an EMBL/GenBank/DDBJ whole genome shotgun (WGS) entry which is preliminary data.</text>
</comment>
<evidence type="ECO:0000256" key="2">
    <source>
        <dbReference type="ARBA" id="ARBA00022741"/>
    </source>
</evidence>
<dbReference type="GO" id="GO:0016887">
    <property type="term" value="F:ATP hydrolysis activity"/>
    <property type="evidence" value="ECO:0007669"/>
    <property type="project" value="InterPro"/>
</dbReference>
<dbReference type="RefSeq" id="WP_062189776.1">
    <property type="nucleotide sequence ID" value="NZ_DF967965.1"/>
</dbReference>